<dbReference type="EMBL" id="CP026095">
    <property type="protein sequence ID" value="AZV41058.1"/>
    <property type="molecule type" value="Genomic_DNA"/>
</dbReference>
<reference evidence="1 2" key="1">
    <citation type="submission" date="2018-01" db="EMBL/GenBank/DDBJ databases">
        <title>Bacillus asahii Genome sequencing and assembly.</title>
        <authorList>
            <person name="Jiang H."/>
            <person name="Feng Y."/>
            <person name="Zhao F."/>
            <person name="Lin X."/>
        </authorList>
    </citation>
    <scope>NUCLEOTIDE SEQUENCE [LARGE SCALE GENOMIC DNA]</scope>
    <source>
        <strain evidence="1 2">OM18</strain>
    </source>
</reference>
<dbReference type="KEGG" id="pasa:BAOM_0398"/>
<evidence type="ECO:0000313" key="2">
    <source>
        <dbReference type="Proteomes" id="UP000283095"/>
    </source>
</evidence>
<name>A0A3Q9RK43_9BACI</name>
<sequence>MYDFFSNDSALVKRMYRIPVCKFPLKKTLKKTGKKDHQ</sequence>
<dbReference type="AlphaFoldDB" id="A0A3Q9RK43"/>
<evidence type="ECO:0000313" key="1">
    <source>
        <dbReference type="EMBL" id="AZV41058.1"/>
    </source>
</evidence>
<proteinExistence type="predicted"/>
<accession>A0A3Q9RK43</accession>
<gene>
    <name evidence="1" type="ORF">BAOM_0398</name>
</gene>
<protein>
    <submittedName>
        <fullName evidence="1">Uncharacterized protein</fullName>
    </submittedName>
</protein>
<dbReference type="Proteomes" id="UP000283095">
    <property type="component" value="Chromosome"/>
</dbReference>
<organism evidence="1 2">
    <name type="scientific">Peribacillus asahii</name>
    <dbReference type="NCBI Taxonomy" id="228899"/>
    <lineage>
        <taxon>Bacteria</taxon>
        <taxon>Bacillati</taxon>
        <taxon>Bacillota</taxon>
        <taxon>Bacilli</taxon>
        <taxon>Bacillales</taxon>
        <taxon>Bacillaceae</taxon>
        <taxon>Peribacillus</taxon>
    </lineage>
</organism>